<reference evidence="5 6" key="1">
    <citation type="submission" date="2018-09" db="EMBL/GenBank/DDBJ databases">
        <title>Genomic Encyclopedia of Archaeal and Bacterial Type Strains, Phase II (KMG-II): from individual species to whole genera.</title>
        <authorList>
            <person name="Goeker M."/>
        </authorList>
    </citation>
    <scope>NUCLEOTIDE SEQUENCE [LARGE SCALE GENOMIC DNA]</scope>
    <source>
        <strain evidence="5 6">DSM 13151</strain>
    </source>
</reference>
<dbReference type="Pfam" id="PF23600">
    <property type="entry name" value="CdpA_N"/>
    <property type="match status" value="1"/>
</dbReference>
<organism evidence="5 6">
    <name type="scientific">Halopiger aswanensis</name>
    <dbReference type="NCBI Taxonomy" id="148449"/>
    <lineage>
        <taxon>Archaea</taxon>
        <taxon>Methanobacteriati</taxon>
        <taxon>Methanobacteriota</taxon>
        <taxon>Stenosarchaea group</taxon>
        <taxon>Halobacteria</taxon>
        <taxon>Halobacteriales</taxon>
        <taxon>Natrialbaceae</taxon>
        <taxon>Halopiger</taxon>
    </lineage>
</organism>
<accession>A0A3R7DZD7</accession>
<evidence type="ECO:0000256" key="2">
    <source>
        <dbReference type="SAM" id="Phobius"/>
    </source>
</evidence>
<proteinExistence type="predicted"/>
<evidence type="ECO:0000259" key="4">
    <source>
        <dbReference type="Pfam" id="PF23601"/>
    </source>
</evidence>
<dbReference type="InterPro" id="IPR055563">
    <property type="entry name" value="CdpA_N"/>
</dbReference>
<keyword evidence="2" id="KW-0472">Membrane</keyword>
<dbReference type="EMBL" id="RAPO01000002">
    <property type="protein sequence ID" value="RKD95212.1"/>
    <property type="molecule type" value="Genomic_DNA"/>
</dbReference>
<feature type="region of interest" description="Disordered" evidence="1">
    <location>
        <begin position="176"/>
        <end position="269"/>
    </location>
</feature>
<keyword evidence="2" id="KW-0812">Transmembrane</keyword>
<dbReference type="OrthoDB" id="235883at2157"/>
<keyword evidence="6" id="KW-1185">Reference proteome</keyword>
<name>A0A3R7DZD7_9EURY</name>
<feature type="domain" description="Cell division protein A N-terminal" evidence="3">
    <location>
        <begin position="2"/>
        <end position="158"/>
    </location>
</feature>
<dbReference type="RefSeq" id="WP_120244508.1">
    <property type="nucleotide sequence ID" value="NZ_RAPO01000002.1"/>
</dbReference>
<comment type="caution">
    <text evidence="5">The sequence shown here is derived from an EMBL/GenBank/DDBJ whole genome shotgun (WGS) entry which is preliminary data.</text>
</comment>
<feature type="compositionally biased region" description="Gly residues" evidence="1">
    <location>
        <begin position="184"/>
        <end position="196"/>
    </location>
</feature>
<feature type="transmembrane region" description="Helical" evidence="2">
    <location>
        <begin position="93"/>
        <end position="112"/>
    </location>
</feature>
<feature type="transmembrane region" description="Helical" evidence="2">
    <location>
        <begin position="63"/>
        <end position="86"/>
    </location>
</feature>
<gene>
    <name evidence="5" type="ORF">ATJ93_2064</name>
</gene>
<feature type="transmembrane region" description="Helical" evidence="2">
    <location>
        <begin position="132"/>
        <end position="152"/>
    </location>
</feature>
<protein>
    <submittedName>
        <fullName evidence="5">Uncharacterized protein</fullName>
    </submittedName>
</protein>
<dbReference type="Proteomes" id="UP000283805">
    <property type="component" value="Unassembled WGS sequence"/>
</dbReference>
<feature type="compositionally biased region" description="Polar residues" evidence="1">
    <location>
        <begin position="228"/>
        <end position="258"/>
    </location>
</feature>
<feature type="transmembrane region" description="Helical" evidence="2">
    <location>
        <begin position="20"/>
        <end position="43"/>
    </location>
</feature>
<dbReference type="Pfam" id="PF23601">
    <property type="entry name" value="CdpA_C"/>
    <property type="match status" value="1"/>
</dbReference>
<evidence type="ECO:0000313" key="6">
    <source>
        <dbReference type="Proteomes" id="UP000283805"/>
    </source>
</evidence>
<evidence type="ECO:0000259" key="3">
    <source>
        <dbReference type="Pfam" id="PF23600"/>
    </source>
</evidence>
<evidence type="ECO:0000256" key="1">
    <source>
        <dbReference type="SAM" id="MobiDB-lite"/>
    </source>
</evidence>
<evidence type="ECO:0000313" key="5">
    <source>
        <dbReference type="EMBL" id="RKD95212.1"/>
    </source>
</evidence>
<dbReference type="InterPro" id="IPR055564">
    <property type="entry name" value="CdpA_C"/>
</dbReference>
<sequence length="348" mass="36063">MTSLTEVYDGNGRGVSRRRLYAGSGLVLCGAVLAVVAVLVATTDLFADLVVGFTDWGMAEQFTVVRVAGVLAGMGVPAALVGVFIVLPAGRRVRAAAAISASLCLLGVVLFWHAYPENWRYGEQTLTLEVSAIYLLGLFTAVWCLFTAVVNFKTRNDPGGMLEMNVTRRNQTIVEVNEDDDSSGGLGGIGFLGGTPDGDVETQTNAAEGGGEAGDDGTTLSFDEPSGARQSTGGTQSPMSGAGTTPTSDGGTAASDISSPLDGGAATEASAEQFDAEIVESAGTGLSAPADAATGGSPDDHADRYCGNCRHFKYVRSSSEGMVPYCARHDAAMDDMDACDEWTPNRRE</sequence>
<keyword evidence="2" id="KW-1133">Transmembrane helix</keyword>
<dbReference type="AlphaFoldDB" id="A0A3R7DZD7"/>
<feature type="domain" description="Cell division protein A C-terminal" evidence="4">
    <location>
        <begin position="303"/>
        <end position="345"/>
    </location>
</feature>